<sequence length="164" mass="18751">MTRDTGKGDAAKPVRKTAALSSPVATEVVTPKRLGRPKTRLEEPRVVPTRCPSNMYTYMKMIAPLEWRSLTGMFQDMMTRFLTTEPWNHGLMWRKPRTALTYQEGVPGRTGWEQVNIQLPPDLADRVDRAAEASGVSKAAFCYTAMFWWIQYVYPPQAVRKIKN</sequence>
<evidence type="ECO:0000313" key="2">
    <source>
        <dbReference type="EMBL" id="CAJ0807474.1"/>
    </source>
</evidence>
<name>A0AAD2BZ23_9RALS</name>
<gene>
    <name evidence="2" type="ORF">R77560_04580</name>
</gene>
<evidence type="ECO:0000256" key="1">
    <source>
        <dbReference type="SAM" id="MobiDB-lite"/>
    </source>
</evidence>
<accession>A0AAD2BZ23</accession>
<dbReference type="AlphaFoldDB" id="A0AAD2BZ23"/>
<feature type="region of interest" description="Disordered" evidence="1">
    <location>
        <begin position="1"/>
        <end position="27"/>
    </location>
</feature>
<proteinExistence type="predicted"/>
<protein>
    <submittedName>
        <fullName evidence="2">Uncharacterized protein</fullName>
    </submittedName>
</protein>
<feature type="compositionally biased region" description="Basic and acidic residues" evidence="1">
    <location>
        <begin position="1"/>
        <end position="12"/>
    </location>
</feature>
<dbReference type="CDD" id="cd21631">
    <property type="entry name" value="RHH_CopG_NikR-like"/>
    <property type="match status" value="1"/>
</dbReference>
<comment type="caution">
    <text evidence="2">The sequence shown here is derived from an EMBL/GenBank/DDBJ whole genome shotgun (WGS) entry which is preliminary data.</text>
</comment>
<evidence type="ECO:0000313" key="3">
    <source>
        <dbReference type="Proteomes" id="UP001189756"/>
    </source>
</evidence>
<organism evidence="2 3">
    <name type="scientific">Ralstonia thomasii</name>
    <dbReference type="NCBI Taxonomy" id="3058596"/>
    <lineage>
        <taxon>Bacteria</taxon>
        <taxon>Pseudomonadati</taxon>
        <taxon>Pseudomonadota</taxon>
        <taxon>Betaproteobacteria</taxon>
        <taxon>Burkholderiales</taxon>
        <taxon>Burkholderiaceae</taxon>
        <taxon>Ralstonia</taxon>
    </lineage>
</organism>
<dbReference type="Proteomes" id="UP001189756">
    <property type="component" value="Unassembled WGS sequence"/>
</dbReference>
<reference evidence="2" key="1">
    <citation type="submission" date="2023-07" db="EMBL/GenBank/DDBJ databases">
        <authorList>
            <person name="Peeters C."/>
        </authorList>
    </citation>
    <scope>NUCLEOTIDE SEQUENCE</scope>
    <source>
        <strain evidence="2">R-77560</strain>
    </source>
</reference>
<dbReference type="EMBL" id="CATZAZ010000017">
    <property type="protein sequence ID" value="CAJ0807474.1"/>
    <property type="molecule type" value="Genomic_DNA"/>
</dbReference>